<evidence type="ECO:0000256" key="2">
    <source>
        <dbReference type="SAM" id="MobiDB-lite"/>
    </source>
</evidence>
<feature type="compositionally biased region" description="Polar residues" evidence="2">
    <location>
        <begin position="373"/>
        <end position="385"/>
    </location>
</feature>
<feature type="domain" description="CCHC-type" evidence="3">
    <location>
        <begin position="561"/>
        <end position="577"/>
    </location>
</feature>
<dbReference type="GO" id="GO:0008270">
    <property type="term" value="F:zinc ion binding"/>
    <property type="evidence" value="ECO:0007669"/>
    <property type="project" value="InterPro"/>
</dbReference>
<protein>
    <recommendedName>
        <fullName evidence="7">Gag-like protein</fullName>
    </recommendedName>
</protein>
<dbReference type="SMART" id="SM00343">
    <property type="entry name" value="ZnF_C2HC"/>
    <property type="match status" value="2"/>
</dbReference>
<evidence type="ECO:0000313" key="5">
    <source>
        <dbReference type="EMBL" id="CAK1542792.1"/>
    </source>
</evidence>
<feature type="region of interest" description="Disordered" evidence="2">
    <location>
        <begin position="333"/>
        <end position="400"/>
    </location>
</feature>
<dbReference type="Pfam" id="PF07530">
    <property type="entry name" value="PRE_C2HC"/>
    <property type="match status" value="1"/>
</dbReference>
<dbReference type="InterPro" id="IPR006579">
    <property type="entry name" value="Pre_C2HC_dom"/>
</dbReference>
<feature type="domain" description="CCHC-type" evidence="3">
    <location>
        <begin position="580"/>
        <end position="595"/>
    </location>
</feature>
<comment type="caution">
    <text evidence="5">The sequence shown here is derived from an EMBL/GenBank/DDBJ whole genome shotgun (WGS) entry which is preliminary data.</text>
</comment>
<proteinExistence type="predicted"/>
<accession>A0AAV1J168</accession>
<organism evidence="5 6">
    <name type="scientific">Leptosia nina</name>
    <dbReference type="NCBI Taxonomy" id="320188"/>
    <lineage>
        <taxon>Eukaryota</taxon>
        <taxon>Metazoa</taxon>
        <taxon>Ecdysozoa</taxon>
        <taxon>Arthropoda</taxon>
        <taxon>Hexapoda</taxon>
        <taxon>Insecta</taxon>
        <taxon>Pterygota</taxon>
        <taxon>Neoptera</taxon>
        <taxon>Endopterygota</taxon>
        <taxon>Lepidoptera</taxon>
        <taxon>Glossata</taxon>
        <taxon>Ditrysia</taxon>
        <taxon>Papilionoidea</taxon>
        <taxon>Pieridae</taxon>
        <taxon>Pierinae</taxon>
        <taxon>Leptosia</taxon>
    </lineage>
</organism>
<keyword evidence="6" id="KW-1185">Reference proteome</keyword>
<reference evidence="5 6" key="1">
    <citation type="submission" date="2023-11" db="EMBL/GenBank/DDBJ databases">
        <authorList>
            <person name="Okamura Y."/>
        </authorList>
    </citation>
    <scope>NUCLEOTIDE SEQUENCE [LARGE SCALE GENOMIC DNA]</scope>
</reference>
<gene>
    <name evidence="5" type="ORF">LNINA_LOCUS2645</name>
</gene>
<name>A0AAV1J168_9NEOP</name>
<dbReference type="Proteomes" id="UP001497472">
    <property type="component" value="Unassembled WGS sequence"/>
</dbReference>
<dbReference type="SUPFAM" id="SSF57756">
    <property type="entry name" value="Retrovirus zinc finger-like domains"/>
    <property type="match status" value="1"/>
</dbReference>
<dbReference type="InterPro" id="IPR036875">
    <property type="entry name" value="Znf_CCHC_sf"/>
</dbReference>
<dbReference type="GO" id="GO:0003676">
    <property type="term" value="F:nucleic acid binding"/>
    <property type="evidence" value="ECO:0007669"/>
    <property type="project" value="InterPro"/>
</dbReference>
<evidence type="ECO:0000313" key="6">
    <source>
        <dbReference type="Proteomes" id="UP001497472"/>
    </source>
</evidence>
<feature type="region of interest" description="Disordered" evidence="2">
    <location>
        <begin position="21"/>
        <end position="46"/>
    </location>
</feature>
<feature type="compositionally biased region" description="Polar residues" evidence="2">
    <location>
        <begin position="21"/>
        <end position="30"/>
    </location>
</feature>
<evidence type="ECO:0008006" key="7">
    <source>
        <dbReference type="Google" id="ProtNLM"/>
    </source>
</evidence>
<dbReference type="AlphaFoldDB" id="A0AAV1J168"/>
<evidence type="ECO:0000256" key="1">
    <source>
        <dbReference type="SAM" id="Coils"/>
    </source>
</evidence>
<sequence>MQDKKVAFKCPACTRKLLKSTGSLQTSNSEDSAHDPSSEDSSPKTFVDNITLRPKAAGKPYSKAPSQTVVTEDKLRDILQHELSSILTATIKQLVTTELSNLSEQFSSFQESISLLNLQLNELKASNDEKNIIIANLTADNEKLKSSHADLQKKLSSVEQHMRANNIIINGIPETKSENLFDTVCKIANSVDCPLLPNDLHHVTRISKNKESSSRPRSVVVKLQSPLLRDTFIAAVSKFNKNNPRDKLNSRHLGISGMINPIFVSEHLTPENSSLYSATRIKAKECQYNTNKKLTQQALHPGLFITRPRSSSLSNIKTTESKNPPATPVIMDNDHLVNNDCPPPSWQRIPTSRYPKRKRLSNSPPQYQKLDQKTQTGISTSNSYSGLPIDPTDEDSSTYAKKVYKPPPIILYGIEDLSKLTELLNSNVPSDGYSYKIINRDHLRITTQSTDVYKELIELIRNKGLIGHTFTQKQNKCYRIVVKNLHHTTPKISIIEEIEKTGNKVRGEIVCARSRINKKPLNMFFVNIEPGPNNPEIKNIEYIYHTRVKIEDPRKSTEIPQCTRCQQYGHTKNNCMRPYRCVKCGKGHKTTDCPKKDNNTPATCALCNGDHPANYKGCQVYKEIKARKIKPPADKLKYLKPAPQLADFPPLKSPSYIRQHSANNQTEHTLENMPSTSNTSYWNRKTEIKQSQSTSSLEQIIIKQSEKIDILIQQIGTLMGLLTSLIAQQKKINSCVWQHGT</sequence>
<feature type="domain" description="Pre-C2HC" evidence="4">
    <location>
        <begin position="491"/>
        <end position="560"/>
    </location>
</feature>
<dbReference type="EMBL" id="CAVLEF010000003">
    <property type="protein sequence ID" value="CAK1542792.1"/>
    <property type="molecule type" value="Genomic_DNA"/>
</dbReference>
<dbReference type="SMART" id="SM00596">
    <property type="entry name" value="PRE_C2HC"/>
    <property type="match status" value="1"/>
</dbReference>
<feature type="coiled-coil region" evidence="1">
    <location>
        <begin position="120"/>
        <end position="161"/>
    </location>
</feature>
<evidence type="ECO:0000259" key="3">
    <source>
        <dbReference type="SMART" id="SM00343"/>
    </source>
</evidence>
<dbReference type="InterPro" id="IPR001878">
    <property type="entry name" value="Znf_CCHC"/>
</dbReference>
<evidence type="ECO:0000259" key="4">
    <source>
        <dbReference type="SMART" id="SM00596"/>
    </source>
</evidence>
<keyword evidence="1" id="KW-0175">Coiled coil</keyword>